<dbReference type="GO" id="GO:0005789">
    <property type="term" value="C:endoplasmic reticulum membrane"/>
    <property type="evidence" value="ECO:0007669"/>
    <property type="project" value="UniProtKB-SubCell"/>
</dbReference>
<dbReference type="InterPro" id="IPR021013">
    <property type="entry name" value="ATPase_Vma12"/>
</dbReference>
<evidence type="ECO:0000256" key="4">
    <source>
        <dbReference type="ARBA" id="ARBA00022989"/>
    </source>
</evidence>
<dbReference type="PANTHER" id="PTHR31394:SF1">
    <property type="entry name" value="TRANSMEMBRANE PROTEIN 199"/>
    <property type="match status" value="1"/>
</dbReference>
<feature type="transmembrane region" description="Helical" evidence="7">
    <location>
        <begin position="207"/>
        <end position="230"/>
    </location>
</feature>
<evidence type="ECO:0000313" key="8">
    <source>
        <dbReference type="EMBL" id="POY72172.1"/>
    </source>
</evidence>
<sequence>MVLLQLSDPLHARLDLLLKHLPVELRQRVASHLDQVDDHDPPSPATSAAAARKAAIPHEVLVEISQWARARAGNEALEDSDNYRLASLLRLTDVHAPPLPERVKRKTEPMPSSAHTLQSPELLAILAEIQLDQDRRSYSSMTSLSPAGRPSLIPLNDPHTPFGGSTTKSVAEEWTEIKRELGAVVNVTASMLAVATAVWWVGGGRSYAARLGLALTGAIAIAAVEGFLYYRFFTALAAKQARDARQGGVAAELQKARLGSRGGFSTRRGLAGSSTIEDKNGSTTAVTGRLEKRSR</sequence>
<evidence type="ECO:0008006" key="10">
    <source>
        <dbReference type="Google" id="ProtNLM"/>
    </source>
</evidence>
<keyword evidence="5 7" id="KW-0472">Membrane</keyword>
<evidence type="ECO:0000256" key="3">
    <source>
        <dbReference type="ARBA" id="ARBA00022824"/>
    </source>
</evidence>
<dbReference type="EMBL" id="PJQD01000057">
    <property type="protein sequence ID" value="POY72172.1"/>
    <property type="molecule type" value="Genomic_DNA"/>
</dbReference>
<name>A0A2S5B5W7_9BASI</name>
<evidence type="ECO:0000256" key="7">
    <source>
        <dbReference type="SAM" id="Phobius"/>
    </source>
</evidence>
<evidence type="ECO:0000256" key="6">
    <source>
        <dbReference type="SAM" id="MobiDB-lite"/>
    </source>
</evidence>
<feature type="region of interest" description="Disordered" evidence="6">
    <location>
        <begin position="261"/>
        <end position="295"/>
    </location>
</feature>
<feature type="transmembrane region" description="Helical" evidence="7">
    <location>
        <begin position="181"/>
        <end position="201"/>
    </location>
</feature>
<comment type="caution">
    <text evidence="8">The sequence shown here is derived from an EMBL/GenBank/DDBJ whole genome shotgun (WGS) entry which is preliminary data.</text>
</comment>
<keyword evidence="9" id="KW-1185">Reference proteome</keyword>
<dbReference type="GO" id="GO:0070072">
    <property type="term" value="P:vacuolar proton-transporting V-type ATPase complex assembly"/>
    <property type="evidence" value="ECO:0007669"/>
    <property type="project" value="InterPro"/>
</dbReference>
<reference evidence="8 9" key="1">
    <citation type="journal article" date="2018" name="Front. Microbiol.">
        <title>Prospects for Fungal Bioremediation of Acidic Radioactive Waste Sites: Characterization and Genome Sequence of Rhodotorula taiwanensis MD1149.</title>
        <authorList>
            <person name="Tkavc R."/>
            <person name="Matrosova V.Y."/>
            <person name="Grichenko O.E."/>
            <person name="Gostincar C."/>
            <person name="Volpe R.P."/>
            <person name="Klimenkova P."/>
            <person name="Gaidamakova E.K."/>
            <person name="Zhou C.E."/>
            <person name="Stewart B.J."/>
            <person name="Lyman M.G."/>
            <person name="Malfatti S.A."/>
            <person name="Rubinfeld B."/>
            <person name="Courtot M."/>
            <person name="Singh J."/>
            <person name="Dalgard C.L."/>
            <person name="Hamilton T."/>
            <person name="Frey K.G."/>
            <person name="Gunde-Cimerman N."/>
            <person name="Dugan L."/>
            <person name="Daly M.J."/>
        </authorList>
    </citation>
    <scope>NUCLEOTIDE SEQUENCE [LARGE SCALE GENOMIC DNA]</scope>
    <source>
        <strain evidence="8 9">MD1149</strain>
    </source>
</reference>
<protein>
    <recommendedName>
        <fullName evidence="10">Endoplasmic reticulum-based factor for assembly of V-ATPase-domain-containing protein</fullName>
    </recommendedName>
</protein>
<dbReference type="Proteomes" id="UP000237144">
    <property type="component" value="Unassembled WGS sequence"/>
</dbReference>
<evidence type="ECO:0000256" key="1">
    <source>
        <dbReference type="ARBA" id="ARBA00004477"/>
    </source>
</evidence>
<comment type="subcellular location">
    <subcellularLocation>
        <location evidence="1">Endoplasmic reticulum membrane</location>
        <topology evidence="1">Multi-pass membrane protein</topology>
    </subcellularLocation>
</comment>
<dbReference type="AlphaFoldDB" id="A0A2S5B5W7"/>
<evidence type="ECO:0000256" key="5">
    <source>
        <dbReference type="ARBA" id="ARBA00023136"/>
    </source>
</evidence>
<keyword evidence="3" id="KW-0256">Endoplasmic reticulum</keyword>
<dbReference type="OrthoDB" id="19981at2759"/>
<evidence type="ECO:0000313" key="9">
    <source>
        <dbReference type="Proteomes" id="UP000237144"/>
    </source>
</evidence>
<dbReference type="Pfam" id="PF11712">
    <property type="entry name" value="Vma12"/>
    <property type="match status" value="1"/>
</dbReference>
<proteinExistence type="predicted"/>
<gene>
    <name evidence="8" type="ORF">BMF94_4809</name>
</gene>
<keyword evidence="2 7" id="KW-0812">Transmembrane</keyword>
<accession>A0A2S5B5W7</accession>
<organism evidence="8 9">
    <name type="scientific">Rhodotorula taiwanensis</name>
    <dbReference type="NCBI Taxonomy" id="741276"/>
    <lineage>
        <taxon>Eukaryota</taxon>
        <taxon>Fungi</taxon>
        <taxon>Dikarya</taxon>
        <taxon>Basidiomycota</taxon>
        <taxon>Pucciniomycotina</taxon>
        <taxon>Microbotryomycetes</taxon>
        <taxon>Sporidiobolales</taxon>
        <taxon>Sporidiobolaceae</taxon>
        <taxon>Rhodotorula</taxon>
    </lineage>
</organism>
<keyword evidence="4 7" id="KW-1133">Transmembrane helix</keyword>
<dbReference type="PANTHER" id="PTHR31394">
    <property type="entry name" value="TRANSMEMBRANE PROTEIN 199"/>
    <property type="match status" value="1"/>
</dbReference>
<evidence type="ECO:0000256" key="2">
    <source>
        <dbReference type="ARBA" id="ARBA00022692"/>
    </source>
</evidence>